<feature type="domain" description="Knr4/Smi1-like" evidence="1">
    <location>
        <begin position="23"/>
        <end position="138"/>
    </location>
</feature>
<dbReference type="InterPro" id="IPR037883">
    <property type="entry name" value="Knr4/Smi1-like_sf"/>
</dbReference>
<dbReference type="InterPro" id="IPR018958">
    <property type="entry name" value="Knr4/Smi1-like_dom"/>
</dbReference>
<proteinExistence type="predicted"/>
<dbReference type="AlphaFoldDB" id="A0AAX2EH06"/>
<dbReference type="Gene3D" id="3.40.1580.10">
    <property type="entry name" value="SMI1/KNR4-like"/>
    <property type="match status" value="1"/>
</dbReference>
<reference evidence="2 3" key="1">
    <citation type="submission" date="2016-10" db="EMBL/GenBank/DDBJ databases">
        <authorList>
            <person name="Varghese N."/>
            <person name="Submissions S."/>
        </authorList>
    </citation>
    <scope>NUCLEOTIDE SEQUENCE [LARGE SCALE GENOMIC DNA]</scope>
    <source>
        <strain evidence="2 3">DSM 21619</strain>
    </source>
</reference>
<evidence type="ECO:0000313" key="2">
    <source>
        <dbReference type="EMBL" id="SEN49680.1"/>
    </source>
</evidence>
<sequence length="144" mass="16590">MTKDEIARILSNILDKESENLDNPSSNDWSKLESKFSCSFPKEFVYFIELMSDYSFPGEILNVSSGNTNGNDTIEFTYDYERNQGDLEEDLIPFYSIGNGDYFCLVSKECPNSGVYYYSHEESVIEKDADNFEDWIKQLPGFLS</sequence>
<dbReference type="RefSeq" id="WP_093880818.1">
    <property type="nucleotide sequence ID" value="NZ_FOCD01000002.1"/>
</dbReference>
<organism evidence="2 3">
    <name type="scientific">Terribacillus saccharophilus</name>
    <dbReference type="NCBI Taxonomy" id="361277"/>
    <lineage>
        <taxon>Bacteria</taxon>
        <taxon>Bacillati</taxon>
        <taxon>Bacillota</taxon>
        <taxon>Bacilli</taxon>
        <taxon>Bacillales</taxon>
        <taxon>Bacillaceae</taxon>
        <taxon>Terribacillus</taxon>
    </lineage>
</organism>
<comment type="caution">
    <text evidence="2">The sequence shown here is derived from an EMBL/GenBank/DDBJ whole genome shotgun (WGS) entry which is preliminary data.</text>
</comment>
<dbReference type="Proteomes" id="UP000199735">
    <property type="component" value="Unassembled WGS sequence"/>
</dbReference>
<evidence type="ECO:0000259" key="1">
    <source>
        <dbReference type="SMART" id="SM00860"/>
    </source>
</evidence>
<accession>A0AAX2EH06</accession>
<evidence type="ECO:0000313" key="3">
    <source>
        <dbReference type="Proteomes" id="UP000199735"/>
    </source>
</evidence>
<dbReference type="SUPFAM" id="SSF160631">
    <property type="entry name" value="SMI1/KNR4-like"/>
    <property type="match status" value="1"/>
</dbReference>
<dbReference type="Pfam" id="PF14567">
    <property type="entry name" value="SUKH_5"/>
    <property type="match status" value="1"/>
</dbReference>
<dbReference type="EMBL" id="FOCD01000002">
    <property type="protein sequence ID" value="SEN49680.1"/>
    <property type="molecule type" value="Genomic_DNA"/>
</dbReference>
<gene>
    <name evidence="2" type="ORF">SAMN04489762_2392</name>
</gene>
<dbReference type="SMART" id="SM00860">
    <property type="entry name" value="SMI1_KNR4"/>
    <property type="match status" value="1"/>
</dbReference>
<name>A0AAX2EH06_9BACI</name>
<protein>
    <submittedName>
        <fullName evidence="2">SMI1 / KNR4 family (SUKH-1)</fullName>
    </submittedName>
</protein>